<dbReference type="eggNOG" id="COG0652">
    <property type="taxonomic scope" value="Bacteria"/>
</dbReference>
<dbReference type="PROSITE" id="PS00170">
    <property type="entry name" value="CSA_PPIASE_1"/>
    <property type="match status" value="1"/>
</dbReference>
<reference evidence="7 8" key="1">
    <citation type="journal article" date="2012" name="J. Bacteriol.">
        <title>Genome Sequence of Galbibacter marinum Type Strain ck-I2-15.</title>
        <authorList>
            <person name="Lai Q."/>
            <person name="Li C."/>
            <person name="Shao Z."/>
        </authorList>
    </citation>
    <scope>NUCLEOTIDE SEQUENCE [LARGE SCALE GENOMIC DNA]</scope>
    <source>
        <strain evidence="8">ck-I2-15</strain>
    </source>
</reference>
<sequence>MQYSLRTTTILLLIILTACNQPSKKNKVSPKTNPKDSIELSKDSIANSAKEKKEEKQEEKPFVLTEENAIPFFFDYQKTHKQSKVKVHTSMGNFIIDLYDNTPYHRANMIYLSSKKYFNNTFFHRVVKDFIIQGGNTDLKMTADKRDSIGFYLLPPDTRKGHKHIRGTVSMPSSDDVTNPHKLASPYEFFIVTTKTGAPHLNGKFTAFGMVTSGMDVVDKINYVKTGPDEWPLTNVVIDSIEILD</sequence>
<dbReference type="InterPro" id="IPR020892">
    <property type="entry name" value="Cyclophilin-type_PPIase_CS"/>
</dbReference>
<evidence type="ECO:0000256" key="1">
    <source>
        <dbReference type="ARBA" id="ARBA00007365"/>
    </source>
</evidence>
<dbReference type="PRINTS" id="PR00153">
    <property type="entry name" value="CSAPPISMRASE"/>
</dbReference>
<comment type="function">
    <text evidence="4">PPIases accelerate the folding of proteins. It catalyzes the cis-trans isomerization of proline imidic peptide bonds in oligopeptides.</text>
</comment>
<dbReference type="InterPro" id="IPR029000">
    <property type="entry name" value="Cyclophilin-like_dom_sf"/>
</dbReference>
<feature type="region of interest" description="Disordered" evidence="5">
    <location>
        <begin position="23"/>
        <end position="60"/>
    </location>
</feature>
<feature type="compositionally biased region" description="Basic and acidic residues" evidence="5">
    <location>
        <begin position="33"/>
        <end position="42"/>
    </location>
</feature>
<keyword evidence="2 4" id="KW-0697">Rotamase</keyword>
<dbReference type="PANTHER" id="PTHR45625">
    <property type="entry name" value="PEPTIDYL-PROLYL CIS-TRANS ISOMERASE-RELATED"/>
    <property type="match status" value="1"/>
</dbReference>
<dbReference type="GO" id="GO:0003755">
    <property type="term" value="F:peptidyl-prolyl cis-trans isomerase activity"/>
    <property type="evidence" value="ECO:0007669"/>
    <property type="project" value="UniProtKB-UniRule"/>
</dbReference>
<gene>
    <name evidence="7" type="ORF">I215_04480</name>
</gene>
<comment type="similarity">
    <text evidence="1 4">Belongs to the cyclophilin-type PPIase family.</text>
</comment>
<dbReference type="PROSITE" id="PS50072">
    <property type="entry name" value="CSA_PPIASE_2"/>
    <property type="match status" value="1"/>
</dbReference>
<evidence type="ECO:0000256" key="5">
    <source>
        <dbReference type="SAM" id="MobiDB-lite"/>
    </source>
</evidence>
<dbReference type="EMBL" id="AMSG01000003">
    <property type="protein sequence ID" value="EKF56173.1"/>
    <property type="molecule type" value="Genomic_DNA"/>
</dbReference>
<dbReference type="Proteomes" id="UP000007364">
    <property type="component" value="Unassembled WGS sequence"/>
</dbReference>
<protein>
    <recommendedName>
        <fullName evidence="4">Peptidyl-prolyl cis-trans isomerase</fullName>
        <shortName evidence="4">PPIase</shortName>
        <ecNumber evidence="4">5.2.1.8</ecNumber>
    </recommendedName>
</protein>
<keyword evidence="8" id="KW-1185">Reference proteome</keyword>
<evidence type="ECO:0000256" key="3">
    <source>
        <dbReference type="ARBA" id="ARBA00023235"/>
    </source>
</evidence>
<dbReference type="PANTHER" id="PTHR45625:SF4">
    <property type="entry name" value="PEPTIDYLPROLYL ISOMERASE DOMAIN AND WD REPEAT-CONTAINING PROTEIN 1"/>
    <property type="match status" value="1"/>
</dbReference>
<dbReference type="OrthoDB" id="9807797at2"/>
<comment type="catalytic activity">
    <reaction evidence="4">
        <text>[protein]-peptidylproline (omega=180) = [protein]-peptidylproline (omega=0)</text>
        <dbReference type="Rhea" id="RHEA:16237"/>
        <dbReference type="Rhea" id="RHEA-COMP:10747"/>
        <dbReference type="Rhea" id="RHEA-COMP:10748"/>
        <dbReference type="ChEBI" id="CHEBI:83833"/>
        <dbReference type="ChEBI" id="CHEBI:83834"/>
        <dbReference type="EC" id="5.2.1.8"/>
    </reaction>
</comment>
<keyword evidence="3 4" id="KW-0413">Isomerase</keyword>
<dbReference type="Gene3D" id="2.40.100.10">
    <property type="entry name" value="Cyclophilin-like"/>
    <property type="match status" value="1"/>
</dbReference>
<dbReference type="GO" id="GO:0006457">
    <property type="term" value="P:protein folding"/>
    <property type="evidence" value="ECO:0007669"/>
    <property type="project" value="InterPro"/>
</dbReference>
<evidence type="ECO:0000313" key="7">
    <source>
        <dbReference type="EMBL" id="EKF56173.1"/>
    </source>
</evidence>
<name>K2P597_9FLAO</name>
<evidence type="ECO:0000259" key="6">
    <source>
        <dbReference type="PROSITE" id="PS50072"/>
    </source>
</evidence>
<dbReference type="STRING" id="555500.I215_04480"/>
<accession>K2P597</accession>
<dbReference type="CDD" id="cd00317">
    <property type="entry name" value="cyclophilin"/>
    <property type="match status" value="1"/>
</dbReference>
<evidence type="ECO:0000313" key="8">
    <source>
        <dbReference type="Proteomes" id="UP000007364"/>
    </source>
</evidence>
<feature type="compositionally biased region" description="Basic and acidic residues" evidence="5">
    <location>
        <begin position="49"/>
        <end position="60"/>
    </location>
</feature>
<feature type="domain" description="PPIase cyclophilin-type" evidence="6">
    <location>
        <begin position="88"/>
        <end position="243"/>
    </location>
</feature>
<dbReference type="AlphaFoldDB" id="K2P597"/>
<dbReference type="PROSITE" id="PS51257">
    <property type="entry name" value="PROKAR_LIPOPROTEIN"/>
    <property type="match status" value="1"/>
</dbReference>
<dbReference type="SUPFAM" id="SSF50891">
    <property type="entry name" value="Cyclophilin-like"/>
    <property type="match status" value="1"/>
</dbReference>
<dbReference type="PATRIC" id="fig|555500.3.peg.928"/>
<evidence type="ECO:0000256" key="2">
    <source>
        <dbReference type="ARBA" id="ARBA00023110"/>
    </source>
</evidence>
<dbReference type="InterPro" id="IPR002130">
    <property type="entry name" value="Cyclophilin-type_PPIase_dom"/>
</dbReference>
<dbReference type="InterPro" id="IPR044666">
    <property type="entry name" value="Cyclophilin_A-like"/>
</dbReference>
<dbReference type="EC" id="5.2.1.8" evidence="4"/>
<proteinExistence type="inferred from homology"/>
<evidence type="ECO:0000256" key="4">
    <source>
        <dbReference type="RuleBase" id="RU363019"/>
    </source>
</evidence>
<dbReference type="Pfam" id="PF00160">
    <property type="entry name" value="Pro_isomerase"/>
    <property type="match status" value="1"/>
</dbReference>
<comment type="caution">
    <text evidence="7">The sequence shown here is derived from an EMBL/GenBank/DDBJ whole genome shotgun (WGS) entry which is preliminary data.</text>
</comment>
<organism evidence="7 8">
    <name type="scientific">Galbibacter marinus</name>
    <dbReference type="NCBI Taxonomy" id="555500"/>
    <lineage>
        <taxon>Bacteria</taxon>
        <taxon>Pseudomonadati</taxon>
        <taxon>Bacteroidota</taxon>
        <taxon>Flavobacteriia</taxon>
        <taxon>Flavobacteriales</taxon>
        <taxon>Flavobacteriaceae</taxon>
        <taxon>Galbibacter</taxon>
    </lineage>
</organism>